<reference evidence="1 2" key="1">
    <citation type="submission" date="2023-03" db="EMBL/GenBank/DDBJ databases">
        <title>Isolation and description of six Streptomyces strains from soil environments, able to metabolize different microbial glucans.</title>
        <authorList>
            <person name="Widen T."/>
            <person name="Larsbrink J."/>
        </authorList>
    </citation>
    <scope>NUCLEOTIDE SEQUENCE [LARGE SCALE GENOMIC DNA]</scope>
    <source>
        <strain evidence="1 2">Mut2</strain>
    </source>
</reference>
<dbReference type="RefSeq" id="WP_260146861.1">
    <property type="nucleotide sequence ID" value="NZ_CP120992.1"/>
</dbReference>
<sequence length="217" mass="23433">MIAAGRSASPASTLLRLSRDRPPPLAGERCEMCAEPIGESHSHVVNLDSRALMCGCRACYLLFTDEAAQLRYRAVPERYLHFAGLTVDGRAWDELQIPVGLAFLFRNSVQDRMVAFYPGPAGATESELPLDAWAAVVESSPELAGLRPDVEALLIRRTPGSGGSCHLVPIDACYELVGQLRTLWRGFDGGSEARTAMEAFFARVAERSRPAAGIGAT</sequence>
<dbReference type="InterPro" id="IPR045991">
    <property type="entry name" value="DUF5947"/>
</dbReference>
<evidence type="ECO:0000313" key="2">
    <source>
        <dbReference type="Proteomes" id="UP001229952"/>
    </source>
</evidence>
<keyword evidence="2" id="KW-1185">Reference proteome</keyword>
<proteinExistence type="predicted"/>
<gene>
    <name evidence="1" type="ORF">P8A22_09255</name>
</gene>
<protein>
    <submittedName>
        <fullName evidence="1">DUF5947 family protein</fullName>
    </submittedName>
</protein>
<dbReference type="Pfam" id="PF19372">
    <property type="entry name" value="DUF5947"/>
    <property type="match status" value="1"/>
</dbReference>
<dbReference type="EMBL" id="CP120992">
    <property type="protein sequence ID" value="WLQ40174.1"/>
    <property type="molecule type" value="Genomic_DNA"/>
</dbReference>
<organism evidence="1 2">
    <name type="scientific">Streptomyces laculatispora</name>
    <dbReference type="NCBI Taxonomy" id="887464"/>
    <lineage>
        <taxon>Bacteria</taxon>
        <taxon>Bacillati</taxon>
        <taxon>Actinomycetota</taxon>
        <taxon>Actinomycetes</taxon>
        <taxon>Kitasatosporales</taxon>
        <taxon>Streptomycetaceae</taxon>
        <taxon>Streptomyces</taxon>
    </lineage>
</organism>
<accession>A0ABY9I0P7</accession>
<evidence type="ECO:0000313" key="1">
    <source>
        <dbReference type="EMBL" id="WLQ40174.1"/>
    </source>
</evidence>
<dbReference type="Proteomes" id="UP001229952">
    <property type="component" value="Chromosome"/>
</dbReference>
<name>A0ABY9I0P7_9ACTN</name>